<reference evidence="2" key="1">
    <citation type="submission" date="2022-09" db="EMBL/GenBank/DDBJ databases">
        <title>Fusarium specimens isolated from Avocado Roots.</title>
        <authorList>
            <person name="Stajich J."/>
            <person name="Roper C."/>
            <person name="Heimlech-Rivalta G."/>
        </authorList>
    </citation>
    <scope>NUCLEOTIDE SEQUENCE</scope>
    <source>
        <strain evidence="2">CF00136</strain>
    </source>
</reference>
<accession>A0A9W8VFT7</accession>
<gene>
    <name evidence="2" type="ORF">NW762_007954</name>
</gene>
<dbReference type="OrthoDB" id="20872at2759"/>
<evidence type="ECO:0000259" key="1">
    <source>
        <dbReference type="Pfam" id="PF06985"/>
    </source>
</evidence>
<comment type="caution">
    <text evidence="2">The sequence shown here is derived from an EMBL/GenBank/DDBJ whole genome shotgun (WGS) entry which is preliminary data.</text>
</comment>
<dbReference type="EMBL" id="JAOQAZ010000015">
    <property type="protein sequence ID" value="KAJ4258867.1"/>
    <property type="molecule type" value="Genomic_DNA"/>
</dbReference>
<dbReference type="InterPro" id="IPR010730">
    <property type="entry name" value="HET"/>
</dbReference>
<protein>
    <recommendedName>
        <fullName evidence="1">Heterokaryon incompatibility domain-containing protein</fullName>
    </recommendedName>
</protein>
<name>A0A9W8VFT7_9HYPO</name>
<proteinExistence type="predicted"/>
<sequence length="507" mass="59194">MSNIMRLINIDDLTLRSYSDIEKDPQNDLKYAILSHRWNERPRGMDEEVFKPWNEVLYNDYPKGNTEDDRAKRERWLNPVRNNIPFNTGEGKIAWACYHLRNNKVGPRWLWMDTACIDKSNKVELDEAINSMMRWYRKAFICVAYLKDVSKHENEHNKACRQRPGEDAELNSKATTSHRIGDYPQPLGPFIASEWFDRGWTLQELLAPPQVQFFDYRWDPLGSRERLRGQIEEATGIQGKYLDGFSYLQPCIAVKLSWMARRFTSKLEDTAYCLLGILNQRMTVNYGEREGAFLRLQEKLVTDTRDESVFAWIDIREQPDTSLPGVSRTYGLLAPWPSFFVHSGSLTIQRPKEYRKRPDYSVGKGGVLFPLPMKYPDDGNGIHLNNRQFRKLRNFKLSLNCWVEGKSVDKHVTLELTRESEHEPFRRQLGPRMLLEKCSQSSFDRLAGTNKTRETHIPNIGSSATERLWMEEVIGKAFFNEGAISSDMMEESNHKERKGFRRLLFGD</sequence>
<evidence type="ECO:0000313" key="2">
    <source>
        <dbReference type="EMBL" id="KAJ4258867.1"/>
    </source>
</evidence>
<dbReference type="Proteomes" id="UP001152049">
    <property type="component" value="Unassembled WGS sequence"/>
</dbReference>
<dbReference type="PANTHER" id="PTHR10622:SF10">
    <property type="entry name" value="HET DOMAIN-CONTAINING PROTEIN"/>
    <property type="match status" value="1"/>
</dbReference>
<dbReference type="PANTHER" id="PTHR10622">
    <property type="entry name" value="HET DOMAIN-CONTAINING PROTEIN"/>
    <property type="match status" value="1"/>
</dbReference>
<dbReference type="Pfam" id="PF06985">
    <property type="entry name" value="HET"/>
    <property type="match status" value="1"/>
</dbReference>
<feature type="domain" description="Heterokaryon incompatibility" evidence="1">
    <location>
        <begin position="31"/>
        <end position="204"/>
    </location>
</feature>
<keyword evidence="3" id="KW-1185">Reference proteome</keyword>
<dbReference type="AlphaFoldDB" id="A0A9W8VFT7"/>
<evidence type="ECO:0000313" key="3">
    <source>
        <dbReference type="Proteomes" id="UP001152049"/>
    </source>
</evidence>
<organism evidence="2 3">
    <name type="scientific">Fusarium torreyae</name>
    <dbReference type="NCBI Taxonomy" id="1237075"/>
    <lineage>
        <taxon>Eukaryota</taxon>
        <taxon>Fungi</taxon>
        <taxon>Dikarya</taxon>
        <taxon>Ascomycota</taxon>
        <taxon>Pezizomycotina</taxon>
        <taxon>Sordariomycetes</taxon>
        <taxon>Hypocreomycetidae</taxon>
        <taxon>Hypocreales</taxon>
        <taxon>Nectriaceae</taxon>
        <taxon>Fusarium</taxon>
    </lineage>
</organism>